<keyword evidence="1" id="KW-0812">Transmembrane</keyword>
<dbReference type="EMBL" id="FMYP01000027">
    <property type="protein sequence ID" value="SDC34807.1"/>
    <property type="molecule type" value="Genomic_DNA"/>
</dbReference>
<evidence type="ECO:0000313" key="3">
    <source>
        <dbReference type="Proteomes" id="UP000199452"/>
    </source>
</evidence>
<feature type="transmembrane region" description="Helical" evidence="1">
    <location>
        <begin position="60"/>
        <end position="79"/>
    </location>
</feature>
<evidence type="ECO:0000256" key="1">
    <source>
        <dbReference type="SAM" id="Phobius"/>
    </source>
</evidence>
<gene>
    <name evidence="2" type="ORF">SAMN05216323_102711</name>
</gene>
<feature type="transmembrane region" description="Helical" evidence="1">
    <location>
        <begin position="85"/>
        <end position="102"/>
    </location>
</feature>
<name>A0A1G6KV58_9BACT</name>
<protein>
    <submittedName>
        <fullName evidence="2">Uncharacterized protein</fullName>
    </submittedName>
</protein>
<keyword evidence="1" id="KW-1133">Transmembrane helix</keyword>
<feature type="transmembrane region" description="Helical" evidence="1">
    <location>
        <begin position="109"/>
        <end position="127"/>
    </location>
</feature>
<keyword evidence="3" id="KW-1185">Reference proteome</keyword>
<proteinExistence type="predicted"/>
<dbReference type="STRING" id="1640674.SAMN05216323_102711"/>
<dbReference type="Proteomes" id="UP000199452">
    <property type="component" value="Unassembled WGS sequence"/>
</dbReference>
<accession>A0A1G6KV58</accession>
<feature type="transmembrane region" description="Helical" evidence="1">
    <location>
        <begin position="30"/>
        <end position="48"/>
    </location>
</feature>
<reference evidence="2 3" key="1">
    <citation type="submission" date="2016-09" db="EMBL/GenBank/DDBJ databases">
        <authorList>
            <person name="Capua I."/>
            <person name="De Benedictis P."/>
            <person name="Joannis T."/>
            <person name="Lombin L.H."/>
            <person name="Cattoli G."/>
        </authorList>
    </citation>
    <scope>NUCLEOTIDE SEQUENCE [LARGE SCALE GENOMIC DNA]</scope>
    <source>
        <strain evidence="2 3">A7P-90m</strain>
    </source>
</reference>
<sequence>MLGIKFLLALKVIRFTNSKTMKFLHKFASVAWWLLRSSILLFVVLRYLQPLRGMNFSSISFYVSLFFIASALLIFIGGFYKQGGLARAGAFLLCLVGGYSIFMNINSSLDYLSILILLTSIGLVFLTRKDNV</sequence>
<evidence type="ECO:0000313" key="2">
    <source>
        <dbReference type="EMBL" id="SDC34807.1"/>
    </source>
</evidence>
<dbReference type="AlphaFoldDB" id="A0A1G6KV58"/>
<keyword evidence="1" id="KW-0472">Membrane</keyword>
<organism evidence="2 3">
    <name type="scientific">Williamwhitmania taraxaci</name>
    <dbReference type="NCBI Taxonomy" id="1640674"/>
    <lineage>
        <taxon>Bacteria</taxon>
        <taxon>Pseudomonadati</taxon>
        <taxon>Bacteroidota</taxon>
        <taxon>Bacteroidia</taxon>
        <taxon>Bacteroidales</taxon>
        <taxon>Williamwhitmaniaceae</taxon>
        <taxon>Williamwhitmania</taxon>
    </lineage>
</organism>